<reference evidence="1" key="2">
    <citation type="journal article" date="2015" name="Data Brief">
        <title>Shoot transcriptome of the giant reed, Arundo donax.</title>
        <authorList>
            <person name="Barrero R.A."/>
            <person name="Guerrero F.D."/>
            <person name="Moolhuijzen P."/>
            <person name="Goolsby J.A."/>
            <person name="Tidwell J."/>
            <person name="Bellgard S.E."/>
            <person name="Bellgard M.I."/>
        </authorList>
    </citation>
    <scope>NUCLEOTIDE SEQUENCE</scope>
    <source>
        <tissue evidence="1">Shoot tissue taken approximately 20 cm above the soil surface</tissue>
    </source>
</reference>
<organism evidence="1">
    <name type="scientific">Arundo donax</name>
    <name type="common">Giant reed</name>
    <name type="synonym">Donax arundinaceus</name>
    <dbReference type="NCBI Taxonomy" id="35708"/>
    <lineage>
        <taxon>Eukaryota</taxon>
        <taxon>Viridiplantae</taxon>
        <taxon>Streptophyta</taxon>
        <taxon>Embryophyta</taxon>
        <taxon>Tracheophyta</taxon>
        <taxon>Spermatophyta</taxon>
        <taxon>Magnoliopsida</taxon>
        <taxon>Liliopsida</taxon>
        <taxon>Poales</taxon>
        <taxon>Poaceae</taxon>
        <taxon>PACMAD clade</taxon>
        <taxon>Arundinoideae</taxon>
        <taxon>Arundineae</taxon>
        <taxon>Arundo</taxon>
    </lineage>
</organism>
<proteinExistence type="predicted"/>
<protein>
    <submittedName>
        <fullName evidence="1">Protein recA</fullName>
    </submittedName>
</protein>
<name>A0A0A9E971_ARUDO</name>
<dbReference type="EMBL" id="GBRH01203430">
    <property type="protein sequence ID" value="JAD94465.1"/>
    <property type="molecule type" value="Transcribed_RNA"/>
</dbReference>
<evidence type="ECO:0000313" key="1">
    <source>
        <dbReference type="EMBL" id="JAD94465.1"/>
    </source>
</evidence>
<dbReference type="AlphaFoldDB" id="A0A0A9E971"/>
<accession>A0A0A9E971</accession>
<reference evidence="1" key="1">
    <citation type="submission" date="2014-09" db="EMBL/GenBank/DDBJ databases">
        <authorList>
            <person name="Magalhaes I.L.F."/>
            <person name="Oliveira U."/>
            <person name="Santos F.R."/>
            <person name="Vidigal T.H.D.A."/>
            <person name="Brescovit A.D."/>
            <person name="Santos A.J."/>
        </authorList>
    </citation>
    <scope>NUCLEOTIDE SEQUENCE</scope>
    <source>
        <tissue evidence="1">Shoot tissue taken approximately 20 cm above the soil surface</tissue>
    </source>
</reference>
<sequence length="90" mass="9699">MEPPPVTHLVRLSRGPPLAIIYHRRGTKDPNCGAGRISSCSSSRFQAPPITHHTLGPLQSMVTAQKPAGSDVSFLLVSLLELPYIFVAIP</sequence>